<evidence type="ECO:0000313" key="1">
    <source>
        <dbReference type="EMBL" id="KAF3962375.1"/>
    </source>
</evidence>
<evidence type="ECO:0000313" key="2">
    <source>
        <dbReference type="Proteomes" id="UP000737018"/>
    </source>
</evidence>
<organism evidence="1 2">
    <name type="scientific">Castanea mollissima</name>
    <name type="common">Chinese chestnut</name>
    <dbReference type="NCBI Taxonomy" id="60419"/>
    <lineage>
        <taxon>Eukaryota</taxon>
        <taxon>Viridiplantae</taxon>
        <taxon>Streptophyta</taxon>
        <taxon>Embryophyta</taxon>
        <taxon>Tracheophyta</taxon>
        <taxon>Spermatophyta</taxon>
        <taxon>Magnoliopsida</taxon>
        <taxon>eudicotyledons</taxon>
        <taxon>Gunneridae</taxon>
        <taxon>Pentapetalae</taxon>
        <taxon>rosids</taxon>
        <taxon>fabids</taxon>
        <taxon>Fagales</taxon>
        <taxon>Fagaceae</taxon>
        <taxon>Castanea</taxon>
    </lineage>
</organism>
<comment type="caution">
    <text evidence="1">The sequence shown here is derived from an EMBL/GenBank/DDBJ whole genome shotgun (WGS) entry which is preliminary data.</text>
</comment>
<accession>A0A8J4R936</accession>
<name>A0A8J4R936_9ROSI</name>
<dbReference type="EMBL" id="JRKL02001728">
    <property type="protein sequence ID" value="KAF3962375.1"/>
    <property type="molecule type" value="Genomic_DNA"/>
</dbReference>
<gene>
    <name evidence="1" type="ORF">CMV_013105</name>
</gene>
<proteinExistence type="predicted"/>
<keyword evidence="2" id="KW-1185">Reference proteome</keyword>
<dbReference type="Proteomes" id="UP000737018">
    <property type="component" value="Unassembled WGS sequence"/>
</dbReference>
<sequence>MAISSVDATSHLVEIKEKDGDDLKTNTTVFEVVPGTNFSHSQFSNNEDKIFPPLSSQNHLNWWCGVCFLVAPKPSPPAIVTEGKENNLTPHLLSRVSHQESKKSSAFENVKFCDAHGPDSWFRKFAMLTLSWRKELNGAPSKELPFSICLTNGNGISLSLLWCARLKILLSNFTSTFVIKIIFCAYTSGFPTTFSPPRLSSPCLIFPSTLGAIVIPTHLGVSWSSHPFVCIGQRTYSRYHYNVYRKPLSNQSCHVDDPICEFVSCW</sequence>
<protein>
    <submittedName>
        <fullName evidence="1">Uncharacterized protein</fullName>
    </submittedName>
</protein>
<dbReference type="AlphaFoldDB" id="A0A8J4R936"/>
<reference evidence="1" key="1">
    <citation type="submission" date="2020-03" db="EMBL/GenBank/DDBJ databases">
        <title>Castanea mollissima Vanexum genome sequencing.</title>
        <authorList>
            <person name="Staton M."/>
        </authorList>
    </citation>
    <scope>NUCLEOTIDE SEQUENCE</scope>
    <source>
        <tissue evidence="1">Leaf</tissue>
    </source>
</reference>